<dbReference type="Proteomes" id="UP000836597">
    <property type="component" value="Chromosome"/>
</dbReference>
<dbReference type="KEGG" id="aacx:DEACI_1519"/>
<organism evidence="1">
    <name type="scientific">Acididesulfobacillus acetoxydans</name>
    <dbReference type="NCBI Taxonomy" id="1561005"/>
    <lineage>
        <taxon>Bacteria</taxon>
        <taxon>Bacillati</taxon>
        <taxon>Bacillota</taxon>
        <taxon>Clostridia</taxon>
        <taxon>Eubacteriales</taxon>
        <taxon>Peptococcaceae</taxon>
        <taxon>Acididesulfobacillus</taxon>
    </lineage>
</organism>
<evidence type="ECO:0000313" key="2">
    <source>
        <dbReference type="EMBL" id="CEJ07215.1"/>
    </source>
</evidence>
<sequence length="55" mass="6218">MQRHVHGVTAEALVNPRARLDMGAADATYSATRCQDNFFRFLRGEKIHIIFACPN</sequence>
<evidence type="ECO:0000313" key="3">
    <source>
        <dbReference type="Proteomes" id="UP001071230"/>
    </source>
</evidence>
<evidence type="ECO:0000313" key="1">
    <source>
        <dbReference type="EMBL" id="CAA7600866.1"/>
    </source>
</evidence>
<keyword evidence="3" id="KW-1185">Reference proteome</keyword>
<dbReference type="Proteomes" id="UP001071230">
    <property type="component" value="Unassembled WGS sequence"/>
</dbReference>
<gene>
    <name evidence="1" type="ORF">DEACI_1519</name>
    <name evidence="2" type="ORF">DEACI_1673</name>
</gene>
<protein>
    <submittedName>
        <fullName evidence="1">Uncharacterized protein</fullName>
    </submittedName>
</protein>
<accession>A0A8S0XB76</accession>
<dbReference type="EMBL" id="LR746496">
    <property type="protein sequence ID" value="CAA7600866.1"/>
    <property type="molecule type" value="Genomic_DNA"/>
</dbReference>
<proteinExistence type="predicted"/>
<dbReference type="AlphaFoldDB" id="A0A8S0XB76"/>
<name>A0A8S0XB76_9FIRM</name>
<dbReference type="EMBL" id="CDGJ01000046">
    <property type="protein sequence ID" value="CEJ07215.1"/>
    <property type="molecule type" value="Genomic_DNA"/>
</dbReference>
<reference evidence="2" key="1">
    <citation type="submission" date="2014-11" db="EMBL/GenBank/DDBJ databases">
        <authorList>
            <person name="Hornung B.V."/>
        </authorList>
    </citation>
    <scope>NUCLEOTIDE SEQUENCE</scope>
    <source>
        <strain evidence="2">INE</strain>
    </source>
</reference>
<reference evidence="1" key="2">
    <citation type="submission" date="2020-01" db="EMBL/GenBank/DDBJ databases">
        <authorList>
            <person name="Hornung B."/>
        </authorList>
    </citation>
    <scope>NUCLEOTIDE SEQUENCE</scope>
    <source>
        <strain evidence="1">PacBioINE</strain>
    </source>
</reference>